<organism evidence="1 2">
    <name type="scientific">Vaccinium darrowii</name>
    <dbReference type="NCBI Taxonomy" id="229202"/>
    <lineage>
        <taxon>Eukaryota</taxon>
        <taxon>Viridiplantae</taxon>
        <taxon>Streptophyta</taxon>
        <taxon>Embryophyta</taxon>
        <taxon>Tracheophyta</taxon>
        <taxon>Spermatophyta</taxon>
        <taxon>Magnoliopsida</taxon>
        <taxon>eudicotyledons</taxon>
        <taxon>Gunneridae</taxon>
        <taxon>Pentapetalae</taxon>
        <taxon>asterids</taxon>
        <taxon>Ericales</taxon>
        <taxon>Ericaceae</taxon>
        <taxon>Vaccinioideae</taxon>
        <taxon>Vaccinieae</taxon>
        <taxon>Vaccinium</taxon>
    </lineage>
</organism>
<proteinExistence type="predicted"/>
<evidence type="ECO:0000313" key="2">
    <source>
        <dbReference type="Proteomes" id="UP000828048"/>
    </source>
</evidence>
<dbReference type="Proteomes" id="UP000828048">
    <property type="component" value="Chromosome 10"/>
</dbReference>
<keyword evidence="2" id="KW-1185">Reference proteome</keyword>
<gene>
    <name evidence="1" type="ORF">Vadar_013659</name>
</gene>
<accession>A0ACB7XHC2</accession>
<protein>
    <submittedName>
        <fullName evidence="1">Uncharacterized protein</fullName>
    </submittedName>
</protein>
<sequence length="716" mass="77028">MDAVDPTRAFVKGVKRLIIKVGTAVVTRADGRLALGRMGALCEQIQELNSQGFEVILVTSGAVSVGRQRLKYRRLVNSSFADLQKPQVELDGKACAAVGQNGLMALYDTLFSQLDVTSAQLLVTDNDFRDSEFRKQLTETVESLLDLKVVPIFNENDAVSTRKAPYVDSSGIFWDNDSLSALLALELKANLLVLLSDVEGLYSGPPSDPNSKLINTYIKEVYEGAITFGDKSRVGRGGMTAKVQAAVTASTKIPVVITSGFATDNILRVLKGERIGTLFHKDAQEWAPLVEVGAREMAVAARESSRRLQALSPQDRSKILFDIADAMEANESLITVENEADVAAAQQAGYEKALIARLALKPGKISSLANAIRVLATMEEPIGQVLKRTEIADGLVLEKTSSPLGVLLVIFESRPDALVQIASLAIRSGNGLILKGGKEAKRSNAILHKVITSAIPENVGEKLIGLVTSREEIPDLLKLDDVIDLVIPRGSNKLVSQIKESTKIPVLGHADGVCHVYVDKSANMDMAKNIVLDSKTDYPAVCNAMETLLVHKDLVQNGGIHGLIVELQIKGVAIHGGPKASSLLNIPEAHSLHHEYSALACTVEIVDDVYAAIDHIHRHGSAHTDSIITEDNEVAEIFLKQVDSAAVFHNASTRFSDGARFGLGAEVGVSTSRIHARGPVGVEGLLTTRWIARGSGHVVDGDEGVVYTHKDLTRRA</sequence>
<name>A0ACB7XHC2_9ERIC</name>
<reference evidence="1 2" key="1">
    <citation type="journal article" date="2021" name="Hortic Res">
        <title>High-quality reference genome and annotation aids understanding of berry development for evergreen blueberry (Vaccinium darrowii).</title>
        <authorList>
            <person name="Yu J."/>
            <person name="Hulse-Kemp A.M."/>
            <person name="Babiker E."/>
            <person name="Staton M."/>
        </authorList>
    </citation>
    <scope>NUCLEOTIDE SEQUENCE [LARGE SCALE GENOMIC DNA]</scope>
    <source>
        <strain evidence="2">cv. NJ 8807/NJ 8810</strain>
        <tissue evidence="1">Young leaf</tissue>
    </source>
</reference>
<dbReference type="EMBL" id="CM037160">
    <property type="protein sequence ID" value="KAH7840171.1"/>
    <property type="molecule type" value="Genomic_DNA"/>
</dbReference>
<comment type="caution">
    <text evidence="1">The sequence shown here is derived from an EMBL/GenBank/DDBJ whole genome shotgun (WGS) entry which is preliminary data.</text>
</comment>
<evidence type="ECO:0000313" key="1">
    <source>
        <dbReference type="EMBL" id="KAH7840171.1"/>
    </source>
</evidence>